<organism evidence="3 4">
    <name type="scientific">Tetrapyrgos nigripes</name>
    <dbReference type="NCBI Taxonomy" id="182062"/>
    <lineage>
        <taxon>Eukaryota</taxon>
        <taxon>Fungi</taxon>
        <taxon>Dikarya</taxon>
        <taxon>Basidiomycota</taxon>
        <taxon>Agaricomycotina</taxon>
        <taxon>Agaricomycetes</taxon>
        <taxon>Agaricomycetidae</taxon>
        <taxon>Agaricales</taxon>
        <taxon>Marasmiineae</taxon>
        <taxon>Marasmiaceae</taxon>
        <taxon>Tetrapyrgos</taxon>
    </lineage>
</organism>
<feature type="transmembrane region" description="Helical" evidence="2">
    <location>
        <begin position="161"/>
        <end position="179"/>
    </location>
</feature>
<dbReference type="EMBL" id="JAACJM010000165">
    <property type="protein sequence ID" value="KAF5341403.1"/>
    <property type="molecule type" value="Genomic_DNA"/>
</dbReference>
<evidence type="ECO:0000313" key="4">
    <source>
        <dbReference type="Proteomes" id="UP000559256"/>
    </source>
</evidence>
<evidence type="ECO:0000256" key="1">
    <source>
        <dbReference type="SAM" id="MobiDB-lite"/>
    </source>
</evidence>
<gene>
    <name evidence="3" type="ORF">D9758_012257</name>
</gene>
<reference evidence="3 4" key="1">
    <citation type="journal article" date="2020" name="ISME J.">
        <title>Uncovering the hidden diversity of litter-decomposition mechanisms in mushroom-forming fungi.</title>
        <authorList>
            <person name="Floudas D."/>
            <person name="Bentzer J."/>
            <person name="Ahren D."/>
            <person name="Johansson T."/>
            <person name="Persson P."/>
            <person name="Tunlid A."/>
        </authorList>
    </citation>
    <scope>NUCLEOTIDE SEQUENCE [LARGE SCALE GENOMIC DNA]</scope>
    <source>
        <strain evidence="3 4">CBS 291.85</strain>
    </source>
</reference>
<comment type="caution">
    <text evidence="3">The sequence shown here is derived from an EMBL/GenBank/DDBJ whole genome shotgun (WGS) entry which is preliminary data.</text>
</comment>
<keyword evidence="2" id="KW-0472">Membrane</keyword>
<keyword evidence="2" id="KW-0812">Transmembrane</keyword>
<dbReference type="AlphaFoldDB" id="A0A8H5CH70"/>
<evidence type="ECO:0000313" key="3">
    <source>
        <dbReference type="EMBL" id="KAF5341403.1"/>
    </source>
</evidence>
<keyword evidence="2" id="KW-1133">Transmembrane helix</keyword>
<protein>
    <submittedName>
        <fullName evidence="3">Uncharacterized protein</fullName>
    </submittedName>
</protein>
<proteinExistence type="predicted"/>
<keyword evidence="4" id="KW-1185">Reference proteome</keyword>
<evidence type="ECO:0000256" key="2">
    <source>
        <dbReference type="SAM" id="Phobius"/>
    </source>
</evidence>
<accession>A0A8H5CH70</accession>
<feature type="region of interest" description="Disordered" evidence="1">
    <location>
        <begin position="117"/>
        <end position="156"/>
    </location>
</feature>
<sequence length="185" mass="20617">MPSSEDPIAQVYNEFYPTDPNATHPPRDIMEMARRITQALEGEGVAEKPYAPILFPNSNENLTSNLPQYTRLDPTTRTEDDRIVEFDGPDGKPTLGQQRSSSIKNIYVSLKDICPEPEDLPPSLPSRRKAPTPKKTIARTTRVSGTPTTRKKTTAPPPRRLLFRLLLALLLVLLVLVPVKLQPPG</sequence>
<dbReference type="Proteomes" id="UP000559256">
    <property type="component" value="Unassembled WGS sequence"/>
</dbReference>
<name>A0A8H5CH70_9AGAR</name>